<keyword evidence="6" id="KW-0788">Thiol protease</keyword>
<evidence type="ECO:0000313" key="9">
    <source>
        <dbReference type="EMBL" id="MFD0704325.1"/>
    </source>
</evidence>
<dbReference type="RefSeq" id="WP_377937747.1">
    <property type="nucleotide sequence ID" value="NZ_JBHTHQ010000007.1"/>
</dbReference>
<keyword evidence="5" id="KW-0378">Hydrolase</keyword>
<keyword evidence="10" id="KW-1185">Reference proteome</keyword>
<organism evidence="9 10">
    <name type="scientific">Alloscardovia venturai</name>
    <dbReference type="NCBI Taxonomy" id="1769421"/>
    <lineage>
        <taxon>Bacteria</taxon>
        <taxon>Bacillati</taxon>
        <taxon>Actinomycetota</taxon>
        <taxon>Actinomycetes</taxon>
        <taxon>Bifidobacteriales</taxon>
        <taxon>Bifidobacteriaceae</taxon>
        <taxon>Alloscardovia</taxon>
    </lineage>
</organism>
<evidence type="ECO:0000256" key="7">
    <source>
        <dbReference type="ARBA" id="ARBA00030836"/>
    </source>
</evidence>
<evidence type="ECO:0000256" key="4">
    <source>
        <dbReference type="ARBA" id="ARBA00022670"/>
    </source>
</evidence>
<dbReference type="CDD" id="cd00501">
    <property type="entry name" value="Peptidase_C15"/>
    <property type="match status" value="1"/>
</dbReference>
<proteinExistence type="inferred from homology"/>
<dbReference type="EMBL" id="JBHTHQ010000007">
    <property type="protein sequence ID" value="MFD0704325.1"/>
    <property type="molecule type" value="Genomic_DNA"/>
</dbReference>
<dbReference type="InterPro" id="IPR036440">
    <property type="entry name" value="Peptidase_C15-like_sf"/>
</dbReference>
<dbReference type="SUPFAM" id="SSF53182">
    <property type="entry name" value="Pyrrolidone carboxyl peptidase (pyroglutamate aminopeptidase)"/>
    <property type="match status" value="1"/>
</dbReference>
<dbReference type="Gene3D" id="3.40.630.20">
    <property type="entry name" value="Peptidase C15, pyroglutamyl peptidase I-like"/>
    <property type="match status" value="1"/>
</dbReference>
<dbReference type="PIRSF" id="PIRSF015592">
    <property type="entry name" value="Prld-crbxl_pptds"/>
    <property type="match status" value="1"/>
</dbReference>
<evidence type="ECO:0000256" key="6">
    <source>
        <dbReference type="ARBA" id="ARBA00022807"/>
    </source>
</evidence>
<dbReference type="InterPro" id="IPR016125">
    <property type="entry name" value="Peptidase_C15-like"/>
</dbReference>
<dbReference type="Pfam" id="PF01470">
    <property type="entry name" value="Peptidase_C15"/>
    <property type="match status" value="1"/>
</dbReference>
<evidence type="ECO:0000313" key="10">
    <source>
        <dbReference type="Proteomes" id="UP001597036"/>
    </source>
</evidence>
<dbReference type="InterPro" id="IPR000816">
    <property type="entry name" value="Peptidase_C15"/>
</dbReference>
<evidence type="ECO:0000256" key="3">
    <source>
        <dbReference type="ARBA" id="ARBA00022490"/>
    </source>
</evidence>
<dbReference type="Proteomes" id="UP001597036">
    <property type="component" value="Unassembled WGS sequence"/>
</dbReference>
<evidence type="ECO:0000256" key="2">
    <source>
        <dbReference type="ARBA" id="ARBA00019191"/>
    </source>
</evidence>
<evidence type="ECO:0000256" key="8">
    <source>
        <dbReference type="ARBA" id="ARBA00031559"/>
    </source>
</evidence>
<dbReference type="PANTHER" id="PTHR23402">
    <property type="entry name" value="PROTEASE FAMILY C15 PYROGLUTAMYL-PEPTIDASE I-RELATED"/>
    <property type="match status" value="1"/>
</dbReference>
<evidence type="ECO:0000256" key="1">
    <source>
        <dbReference type="ARBA" id="ARBA00006641"/>
    </source>
</evidence>
<name>A0ABW2Y233_9BIFI</name>
<reference evidence="10" key="1">
    <citation type="journal article" date="2019" name="Int. J. Syst. Evol. Microbiol.">
        <title>The Global Catalogue of Microorganisms (GCM) 10K type strain sequencing project: providing services to taxonomists for standard genome sequencing and annotation.</title>
        <authorList>
            <consortium name="The Broad Institute Genomics Platform"/>
            <consortium name="The Broad Institute Genome Sequencing Center for Infectious Disease"/>
            <person name="Wu L."/>
            <person name="Ma J."/>
        </authorList>
    </citation>
    <scope>NUCLEOTIDE SEQUENCE [LARGE SCALE GENOMIC DNA]</scope>
    <source>
        <strain evidence="10">CCM 8604</strain>
    </source>
</reference>
<accession>A0ABW2Y233</accession>
<keyword evidence="4" id="KW-0645">Protease</keyword>
<gene>
    <name evidence="9" type="ORF">ACFQY8_00965</name>
</gene>
<keyword evidence="3" id="KW-0963">Cytoplasm</keyword>
<sequence>MSSIRVVVCGFESYEGIDVNPSKLVAQSVADEGITLADTTVSVTSVLLPMSFQHAWPTLKKTLDEVQPHLILATGLKRNSRTVALERCAKNIIDASHPDADNAQPRKEPVIEGGPQAYWTCLPLRAISKKFAEHDIPVTFSSDAGTFVCNSLFYELLDWASKQPGAAAGFMSFPQVENHVGYAKPMKLGMMIDAARDVITTSIEYQLHDFSHDMLLPAEAA</sequence>
<evidence type="ECO:0000256" key="5">
    <source>
        <dbReference type="ARBA" id="ARBA00022801"/>
    </source>
</evidence>
<dbReference type="PRINTS" id="PR00706">
    <property type="entry name" value="PYROGLUPTASE"/>
</dbReference>
<dbReference type="PANTHER" id="PTHR23402:SF1">
    <property type="entry name" value="PYROGLUTAMYL-PEPTIDASE I"/>
    <property type="match status" value="1"/>
</dbReference>
<comment type="similarity">
    <text evidence="1">Belongs to the peptidase C15 family.</text>
</comment>
<protein>
    <recommendedName>
        <fullName evidence="2">Pyrrolidone-carboxylate peptidase</fullName>
    </recommendedName>
    <alternativeName>
        <fullName evidence="7">5-oxoprolyl-peptidase</fullName>
    </alternativeName>
    <alternativeName>
        <fullName evidence="8">Pyroglutamyl-peptidase I</fullName>
    </alternativeName>
</protein>
<comment type="caution">
    <text evidence="9">The sequence shown here is derived from an EMBL/GenBank/DDBJ whole genome shotgun (WGS) entry which is preliminary data.</text>
</comment>